<dbReference type="Pfam" id="PF10117">
    <property type="entry name" value="McrBC"/>
    <property type="match status" value="1"/>
</dbReference>
<accession>A0ABX8TYG2</accession>
<evidence type="ECO:0000313" key="1">
    <source>
        <dbReference type="EMBL" id="QYC40492.1"/>
    </source>
</evidence>
<name>A0ABX8TYG2_9ACTN</name>
<dbReference type="PANTHER" id="PTHR38733:SF1">
    <property type="entry name" value="TYPE IV METHYL-DIRECTED RESTRICTION ENZYME ECOKMCRBC"/>
    <property type="match status" value="1"/>
</dbReference>
<sequence length="397" mass="43241">MTLHLDLAEAGGGEPWPLTAAQVATLATVPELVALTPTVGGRWRLAGRQRVGIVRLGHHDGAVELRIQPKMPVRRLLGLLGDDNVWQHRQITAAVDDLLVPALATVFAREAERVLRSGVLHGYVYREDALTVVRGRIRTSAQLSRRLGLPTAIEVAYDDYLADISENRILLGAIELAQTLPGVADSTATLLRHLSGRLVGVVPVRPGAPLPPWRPSRLNERYVPALRLAELILSGASLQQEGEQAIRIDGFILDMAQIFERFLTRQLAAGLSPYSLRCAAQQRRRLDQQRRAVFRPDILISRDGRPTAVVDAKYQALGGTPPTEHLFQLISYCTALGLTEGHLVYASGTPPAEPYRIKNSDIHVHVHVLDLNQEPPDLAAAVASLAGCVAAGRRAHA</sequence>
<evidence type="ECO:0000313" key="2">
    <source>
        <dbReference type="Proteomes" id="UP000824681"/>
    </source>
</evidence>
<keyword evidence="2" id="KW-1185">Reference proteome</keyword>
<gene>
    <name evidence="1" type="ORF">Nocox_14380</name>
</gene>
<proteinExistence type="predicted"/>
<protein>
    <submittedName>
        <fullName evidence="1">5-methylcytosine-specific restriction enzyme subunit McrC</fullName>
    </submittedName>
</protein>
<organism evidence="1 2">
    <name type="scientific">Nonomuraea coxensis DSM 45129</name>
    <dbReference type="NCBI Taxonomy" id="1122611"/>
    <lineage>
        <taxon>Bacteria</taxon>
        <taxon>Bacillati</taxon>
        <taxon>Actinomycetota</taxon>
        <taxon>Actinomycetes</taxon>
        <taxon>Streptosporangiales</taxon>
        <taxon>Streptosporangiaceae</taxon>
        <taxon>Nonomuraea</taxon>
    </lineage>
</organism>
<dbReference type="InterPro" id="IPR019292">
    <property type="entry name" value="McrC"/>
</dbReference>
<dbReference type="EMBL" id="CP068985">
    <property type="protein sequence ID" value="QYC40492.1"/>
    <property type="molecule type" value="Genomic_DNA"/>
</dbReference>
<dbReference type="PANTHER" id="PTHR38733">
    <property type="entry name" value="PROTEIN MCRC"/>
    <property type="match status" value="1"/>
</dbReference>
<reference evidence="1 2" key="1">
    <citation type="journal article" date="2021" name="ACS Chem. Biol.">
        <title>Genomic-Led Discovery of a Novel Glycopeptide Antibiotic by Nonomuraea coxensis DSM 45129.</title>
        <authorList>
            <person name="Yushchuk O."/>
            <person name="Vior N.M."/>
            <person name="Andreo-Vidal A."/>
            <person name="Berini F."/>
            <person name="Ruckert C."/>
            <person name="Busche T."/>
            <person name="Binda E."/>
            <person name="Kalinowski J."/>
            <person name="Truman A.W."/>
            <person name="Marinelli F."/>
        </authorList>
    </citation>
    <scope>NUCLEOTIDE SEQUENCE [LARGE SCALE GENOMIC DNA]</scope>
    <source>
        <strain evidence="1 2">DSM 45129</strain>
    </source>
</reference>
<dbReference type="Proteomes" id="UP000824681">
    <property type="component" value="Chromosome"/>
</dbReference>
<dbReference type="RefSeq" id="WP_020541553.1">
    <property type="nucleotide sequence ID" value="NZ_CP068985.1"/>
</dbReference>